<dbReference type="InterPro" id="IPR036856">
    <property type="entry name" value="Ald_Oxase/Xan_DH_a/b_sf"/>
</dbReference>
<proteinExistence type="predicted"/>
<dbReference type="RefSeq" id="WP_309904513.1">
    <property type="nucleotide sequence ID" value="NZ_JAVDRF010000009.1"/>
</dbReference>
<dbReference type="GO" id="GO:0043885">
    <property type="term" value="F:anaerobic carbon-monoxide dehydrogenase activity"/>
    <property type="evidence" value="ECO:0007669"/>
    <property type="project" value="UniProtKB-EC"/>
</dbReference>
<dbReference type="EMBL" id="JAVDRF010000009">
    <property type="protein sequence ID" value="MDR6538058.1"/>
    <property type="molecule type" value="Genomic_DNA"/>
</dbReference>
<organism evidence="5 6">
    <name type="scientific">Variovorax soli</name>
    <dbReference type="NCBI Taxonomy" id="376815"/>
    <lineage>
        <taxon>Bacteria</taxon>
        <taxon>Pseudomonadati</taxon>
        <taxon>Pseudomonadota</taxon>
        <taxon>Betaproteobacteria</taxon>
        <taxon>Burkholderiales</taxon>
        <taxon>Comamonadaceae</taxon>
        <taxon>Variovorax</taxon>
    </lineage>
</organism>
<dbReference type="EC" id="1.2.7.4" evidence="5"/>
<keyword evidence="6" id="KW-1185">Reference proteome</keyword>
<reference evidence="5 6" key="1">
    <citation type="submission" date="2023-07" db="EMBL/GenBank/DDBJ databases">
        <title>Sorghum-associated microbial communities from plants grown in Nebraska, USA.</title>
        <authorList>
            <person name="Schachtman D."/>
        </authorList>
    </citation>
    <scope>NUCLEOTIDE SEQUENCE [LARGE SCALE GENOMIC DNA]</scope>
    <source>
        <strain evidence="5 6">DS1781</strain>
    </source>
</reference>
<gene>
    <name evidence="5" type="ORF">J2739_003845</name>
</gene>
<feature type="region of interest" description="Disordered" evidence="3">
    <location>
        <begin position="790"/>
        <end position="814"/>
    </location>
</feature>
<accession>A0ABU1NHX2</accession>
<protein>
    <submittedName>
        <fullName evidence="5">Carbon-monoxide dehydrogenase large subunit</fullName>
        <ecNumber evidence="5">1.2.7.4</ecNumber>
    </submittedName>
</protein>
<dbReference type="InterPro" id="IPR016208">
    <property type="entry name" value="Ald_Oxase/xanthine_DH-like"/>
</dbReference>
<evidence type="ECO:0000256" key="2">
    <source>
        <dbReference type="ARBA" id="ARBA00023002"/>
    </source>
</evidence>
<dbReference type="Pfam" id="PF20256">
    <property type="entry name" value="MoCoBD_2"/>
    <property type="match status" value="1"/>
</dbReference>
<dbReference type="InterPro" id="IPR008274">
    <property type="entry name" value="AldOxase/xan_DH_MoCoBD1"/>
</dbReference>
<evidence type="ECO:0000256" key="1">
    <source>
        <dbReference type="ARBA" id="ARBA00022505"/>
    </source>
</evidence>
<evidence type="ECO:0000313" key="5">
    <source>
        <dbReference type="EMBL" id="MDR6538058.1"/>
    </source>
</evidence>
<dbReference type="PANTHER" id="PTHR11908">
    <property type="entry name" value="XANTHINE DEHYDROGENASE"/>
    <property type="match status" value="1"/>
</dbReference>
<dbReference type="Gene3D" id="3.30.365.10">
    <property type="entry name" value="Aldehyde oxidase/xanthine dehydrogenase, molybdopterin binding domain"/>
    <property type="match status" value="4"/>
</dbReference>
<dbReference type="InterPro" id="IPR037165">
    <property type="entry name" value="AldOxase/xan_DH_Mopterin-bd_sf"/>
</dbReference>
<sequence>MGAPDFAKLPHIGEALKRKEDYRFLTGAGQYTDDVNLANQCHAVFLRSPHAHAAIKSIDTAAASKMPGVVGIFSGKDIDGKMGGLPCGWLINNPDGTPMKEPPHPVLAIGKVRYVGDHVAMVVADTVEQAKNAAEAIEVDYEVLPALVSVADAAKKAGGVTLHDAAPDNQCYKWALGDKAQVDAVFAKAAHVTKLDLVNNRLVPNAMEPRVAIGSYSRANDEYTLYVANQNPHVERLLMTAFVLGLPEHKVRVIAPDVGGGFGSKIFLYAEDVALTWAAKQLNRSIKWTGERSEAFLSDAHGRDHVSHAEMAMDKDGKFLALRVHTDANLGAYLSTFSTAVPTILYATLLAGQYTTPQIYVEVDAWFTNTAPVDAYRGAGRPEATYLLERLVSRCAWEMGLGQDEIRKRNFITEFPYQTPVALQYDTGDFHASMDKAKALAEVAGFAERKKASEAKGQLRGIGYSSYIEACGIAPSNIAGALGARAGLFECGEIRVHPTGSVTVFTGSHSHGQGHETTFAQVVAARLGIPVENVDVVHGDTGRVPFGMGTYGSRSISVGGAAIMKALDKIETKAKKIAAHLMEASDADVEFANGEFTVKGTDKKIPFGQVALTAYVPHNYPLDKLEPGLDETAFYDPTNFTFPGGTYICEVEVDKDTGEVRVDRFTAVDDFGTIINPMIVEGQVHGGIVQGLGQALMENCVYDNESGQLLTGSFMDYAMPRADDFPMFKLDTTCTPCTHNPLGTKGCGEAGAIGSPPALINAVLDALAPLGVKDFDMPASPHRVWEAIRKGSVSPTQEPQQAPLTASTQGRPTP</sequence>
<keyword evidence="2 5" id="KW-0560">Oxidoreductase</keyword>
<evidence type="ECO:0000313" key="6">
    <source>
        <dbReference type="Proteomes" id="UP001184230"/>
    </source>
</evidence>
<dbReference type="Gene3D" id="3.90.1170.50">
    <property type="entry name" value="Aldehyde oxidase/xanthine dehydrogenase, a/b hammerhead"/>
    <property type="match status" value="1"/>
</dbReference>
<comment type="caution">
    <text evidence="5">The sequence shown here is derived from an EMBL/GenBank/DDBJ whole genome shotgun (WGS) entry which is preliminary data.</text>
</comment>
<keyword evidence="1" id="KW-0500">Molybdenum</keyword>
<dbReference type="SUPFAM" id="SSF56003">
    <property type="entry name" value="Molybdenum cofactor-binding domain"/>
    <property type="match status" value="1"/>
</dbReference>
<dbReference type="Proteomes" id="UP001184230">
    <property type="component" value="Unassembled WGS sequence"/>
</dbReference>
<evidence type="ECO:0000259" key="4">
    <source>
        <dbReference type="SMART" id="SM01008"/>
    </source>
</evidence>
<dbReference type="SUPFAM" id="SSF54665">
    <property type="entry name" value="CO dehydrogenase molybdoprotein N-domain-like"/>
    <property type="match status" value="1"/>
</dbReference>
<evidence type="ECO:0000256" key="3">
    <source>
        <dbReference type="SAM" id="MobiDB-lite"/>
    </source>
</evidence>
<dbReference type="InterPro" id="IPR000674">
    <property type="entry name" value="Ald_Oxase/Xan_DH_a/b"/>
</dbReference>
<dbReference type="InterPro" id="IPR046867">
    <property type="entry name" value="AldOxase/xan_DH_MoCoBD2"/>
</dbReference>
<feature type="compositionally biased region" description="Polar residues" evidence="3">
    <location>
        <begin position="793"/>
        <end position="814"/>
    </location>
</feature>
<dbReference type="SMART" id="SM01008">
    <property type="entry name" value="Ald_Xan_dh_C"/>
    <property type="match status" value="1"/>
</dbReference>
<dbReference type="Pfam" id="PF01315">
    <property type="entry name" value="Ald_Xan_dh_C"/>
    <property type="match status" value="1"/>
</dbReference>
<dbReference type="Pfam" id="PF02738">
    <property type="entry name" value="MoCoBD_1"/>
    <property type="match status" value="1"/>
</dbReference>
<dbReference type="PANTHER" id="PTHR11908:SF132">
    <property type="entry name" value="ALDEHYDE OXIDASE 1-RELATED"/>
    <property type="match status" value="1"/>
</dbReference>
<feature type="domain" description="Aldehyde oxidase/xanthine dehydrogenase a/b hammerhead" evidence="4">
    <location>
        <begin position="26"/>
        <end position="145"/>
    </location>
</feature>
<name>A0ABU1NHX2_9BURK</name>